<dbReference type="AlphaFoldDB" id="A0A368FUH6"/>
<sequence>MWFWLTLPTIYFLFFTFFERPLLYDPKTFTFLFDPQTNFSKYIDPTFYANVPHTINNSVVIVSLLAFYPLICGSLAYRVYKNRTSRISTMTKQIIIQSMVICGCHIVGCFLYVYTQYFPVPSIFTVISNLAWMGNHGLPGIIYLTLNKTIRSHVLVLIGFRRYYPKLHVLGTNTS</sequence>
<protein>
    <recommendedName>
        <fullName evidence="4">7TM GPCR serpentine receptor class x (Srx) domain-containing protein</fullName>
    </recommendedName>
</protein>
<evidence type="ECO:0000256" key="1">
    <source>
        <dbReference type="SAM" id="Phobius"/>
    </source>
</evidence>
<dbReference type="InterPro" id="IPR019425">
    <property type="entry name" value="7TM_GPCR_serpentine_rcpt_Srt"/>
</dbReference>
<evidence type="ECO:0000313" key="3">
    <source>
        <dbReference type="Proteomes" id="UP000252519"/>
    </source>
</evidence>
<name>A0A368FUH6_ANCCA</name>
<keyword evidence="1" id="KW-0472">Membrane</keyword>
<comment type="caution">
    <text evidence="2">The sequence shown here is derived from an EMBL/GenBank/DDBJ whole genome shotgun (WGS) entry which is preliminary data.</text>
</comment>
<organism evidence="2 3">
    <name type="scientific">Ancylostoma caninum</name>
    <name type="common">Dog hookworm</name>
    <dbReference type="NCBI Taxonomy" id="29170"/>
    <lineage>
        <taxon>Eukaryota</taxon>
        <taxon>Metazoa</taxon>
        <taxon>Ecdysozoa</taxon>
        <taxon>Nematoda</taxon>
        <taxon>Chromadorea</taxon>
        <taxon>Rhabditida</taxon>
        <taxon>Rhabditina</taxon>
        <taxon>Rhabditomorpha</taxon>
        <taxon>Strongyloidea</taxon>
        <taxon>Ancylostomatidae</taxon>
        <taxon>Ancylostomatinae</taxon>
        <taxon>Ancylostoma</taxon>
    </lineage>
</organism>
<dbReference type="SUPFAM" id="SSF81321">
    <property type="entry name" value="Family A G protein-coupled receptor-like"/>
    <property type="match status" value="1"/>
</dbReference>
<keyword evidence="1" id="KW-0812">Transmembrane</keyword>
<dbReference type="STRING" id="29170.A0A368FUH6"/>
<dbReference type="PANTHER" id="PTHR23021:SF11">
    <property type="entry name" value="SERPENTINE RECEPTOR, CLASS T"/>
    <property type="match status" value="1"/>
</dbReference>
<proteinExistence type="predicted"/>
<feature type="transmembrane region" description="Helical" evidence="1">
    <location>
        <begin position="98"/>
        <end position="117"/>
    </location>
</feature>
<dbReference type="OrthoDB" id="5834342at2759"/>
<dbReference type="PANTHER" id="PTHR23021">
    <property type="entry name" value="SERPENTINE RECEPTOR, CLASS T"/>
    <property type="match status" value="1"/>
</dbReference>
<evidence type="ECO:0000313" key="2">
    <source>
        <dbReference type="EMBL" id="RCN34470.1"/>
    </source>
</evidence>
<accession>A0A368FUH6</accession>
<keyword evidence="1" id="KW-1133">Transmembrane helix</keyword>
<feature type="transmembrane region" description="Helical" evidence="1">
    <location>
        <begin position="55"/>
        <end position="77"/>
    </location>
</feature>
<reference evidence="2 3" key="1">
    <citation type="submission" date="2014-10" db="EMBL/GenBank/DDBJ databases">
        <title>Draft genome of the hookworm Ancylostoma caninum.</title>
        <authorList>
            <person name="Mitreva M."/>
        </authorList>
    </citation>
    <scope>NUCLEOTIDE SEQUENCE [LARGE SCALE GENOMIC DNA]</scope>
    <source>
        <strain evidence="2 3">Baltimore</strain>
    </source>
</reference>
<dbReference type="Pfam" id="PF10321">
    <property type="entry name" value="7TM_GPCR_Srt"/>
    <property type="match status" value="1"/>
</dbReference>
<gene>
    <name evidence="2" type="ORF">ANCCAN_19682</name>
</gene>
<evidence type="ECO:0008006" key="4">
    <source>
        <dbReference type="Google" id="ProtNLM"/>
    </source>
</evidence>
<feature type="transmembrane region" description="Helical" evidence="1">
    <location>
        <begin position="123"/>
        <end position="146"/>
    </location>
</feature>
<keyword evidence="3" id="KW-1185">Reference proteome</keyword>
<dbReference type="EMBL" id="JOJR01000777">
    <property type="protein sequence ID" value="RCN34470.1"/>
    <property type="molecule type" value="Genomic_DNA"/>
</dbReference>
<dbReference type="Proteomes" id="UP000252519">
    <property type="component" value="Unassembled WGS sequence"/>
</dbReference>